<evidence type="ECO:0000313" key="2">
    <source>
        <dbReference type="EMBL" id="VDK50231.1"/>
    </source>
</evidence>
<dbReference type="WBParaSite" id="ASIM_0001421601-mRNA-1">
    <property type="protein sequence ID" value="ASIM_0001421601-mRNA-1"/>
    <property type="gene ID" value="ASIM_0001421601"/>
</dbReference>
<dbReference type="EMBL" id="UYRR01031456">
    <property type="protein sequence ID" value="VDK50231.1"/>
    <property type="molecule type" value="Genomic_DNA"/>
</dbReference>
<dbReference type="AlphaFoldDB" id="A0A0M3K088"/>
<evidence type="ECO:0000256" key="1">
    <source>
        <dbReference type="SAM" id="MobiDB-lite"/>
    </source>
</evidence>
<organism evidence="4">
    <name type="scientific">Anisakis simplex</name>
    <name type="common">Herring worm</name>
    <dbReference type="NCBI Taxonomy" id="6269"/>
    <lineage>
        <taxon>Eukaryota</taxon>
        <taxon>Metazoa</taxon>
        <taxon>Ecdysozoa</taxon>
        <taxon>Nematoda</taxon>
        <taxon>Chromadorea</taxon>
        <taxon>Rhabditida</taxon>
        <taxon>Spirurina</taxon>
        <taxon>Ascaridomorpha</taxon>
        <taxon>Ascaridoidea</taxon>
        <taxon>Anisakidae</taxon>
        <taxon>Anisakis</taxon>
        <taxon>Anisakis simplex complex</taxon>
    </lineage>
</organism>
<accession>A0A0M3K088</accession>
<evidence type="ECO:0000313" key="4">
    <source>
        <dbReference type="WBParaSite" id="ASIM_0001421601-mRNA-1"/>
    </source>
</evidence>
<reference evidence="4" key="1">
    <citation type="submission" date="2017-02" db="UniProtKB">
        <authorList>
            <consortium name="WormBaseParasite"/>
        </authorList>
    </citation>
    <scope>IDENTIFICATION</scope>
</reference>
<name>A0A0M3K088_ANISI</name>
<gene>
    <name evidence="2" type="ORF">ASIM_LOCUS13644</name>
</gene>
<protein>
    <submittedName>
        <fullName evidence="4">UPAR/Ly6 domain-containing protein</fullName>
    </submittedName>
</protein>
<keyword evidence="3" id="KW-1185">Reference proteome</keyword>
<evidence type="ECO:0000313" key="3">
    <source>
        <dbReference type="Proteomes" id="UP000267096"/>
    </source>
</evidence>
<dbReference type="Proteomes" id="UP000267096">
    <property type="component" value="Unassembled WGS sequence"/>
</dbReference>
<reference evidence="2 3" key="2">
    <citation type="submission" date="2018-11" db="EMBL/GenBank/DDBJ databases">
        <authorList>
            <consortium name="Pathogen Informatics"/>
        </authorList>
    </citation>
    <scope>NUCLEOTIDE SEQUENCE [LARGE SCALE GENOMIC DNA]</scope>
</reference>
<proteinExistence type="predicted"/>
<sequence>MLVAALLCRRVQAIKCGVGYKISTLFPVPEERLPPQGFVQTDCPGSQSCIYGSLNPHGYYGSLGSATFAFCDGNIVANYLVTCEHQLNNCTTTEITSATLPFWKLGFDIKFCCCDPSDLCNCDVHESYYAEKPYCPSAPTNATSTRQPLTSLSTSSSQLLTTMIDTIQPLLSSTTTKTAPLLPSRKLPHHPIPHNHPDRTAAFP</sequence>
<feature type="compositionally biased region" description="Basic and acidic residues" evidence="1">
    <location>
        <begin position="195"/>
        <end position="204"/>
    </location>
</feature>
<feature type="region of interest" description="Disordered" evidence="1">
    <location>
        <begin position="182"/>
        <end position="204"/>
    </location>
</feature>